<dbReference type="AlphaFoldDB" id="A0A0J9E404"/>
<reference evidence="1 2" key="1">
    <citation type="submission" date="2015-06" db="EMBL/GenBank/DDBJ databases">
        <title>Draft genome sequence of an Alphaproteobacteria species associated to the Mediterranean sponge Oscarella lobularis.</title>
        <authorList>
            <person name="Jourda C."/>
            <person name="Santini S."/>
            <person name="Claverie J.-M."/>
        </authorList>
    </citation>
    <scope>NUCLEOTIDE SEQUENCE [LARGE SCALE GENOMIC DNA]</scope>
    <source>
        <strain evidence="1">IGS</strain>
    </source>
</reference>
<dbReference type="NCBIfam" id="TIGR01560">
    <property type="entry name" value="put_DNA_pack"/>
    <property type="match status" value="1"/>
</dbReference>
<evidence type="ECO:0000313" key="2">
    <source>
        <dbReference type="Proteomes" id="UP000037178"/>
    </source>
</evidence>
<proteinExistence type="predicted"/>
<sequence length="199" mass="21756">MMLVEQTTVPIEALPVTEFRDHLRLGTGFADDSVQDIVLESYVRAAMAAIEARTGKVLVTRSYSWSLTAWRQPARQVLPVAPVAALTEIKLLDRDGGATIVDPASYRLAPDSQRPCLTAVGHHLPTIPHQGSVELRFTAGFGATWADLPPDLGQAVFLLAAHYYENRSAMVAGEKPMPFGVSLLIDRYRTVRLFGEAAK</sequence>
<comment type="caution">
    <text evidence="1">The sequence shown here is derived from an EMBL/GenBank/DDBJ whole genome shotgun (WGS) entry which is preliminary data.</text>
</comment>
<gene>
    <name evidence="1" type="ORF">AIOL_001533</name>
</gene>
<organism evidence="1 2">
    <name type="scientific">Candidatus Rhodobacter oscarellae</name>
    <dbReference type="NCBI Taxonomy" id="1675527"/>
    <lineage>
        <taxon>Bacteria</taxon>
        <taxon>Pseudomonadati</taxon>
        <taxon>Pseudomonadota</taxon>
        <taxon>Alphaproteobacteria</taxon>
        <taxon>Rhodobacterales</taxon>
        <taxon>Rhodobacter group</taxon>
        <taxon>Rhodobacter</taxon>
    </lineage>
</organism>
<dbReference type="Gene3D" id="1.10.3230.30">
    <property type="entry name" value="Phage gp6-like head-tail connector protein"/>
    <property type="match status" value="1"/>
</dbReference>
<dbReference type="EMBL" id="LFTY01000002">
    <property type="protein sequence ID" value="KMW56579.1"/>
    <property type="molecule type" value="Genomic_DNA"/>
</dbReference>
<protein>
    <submittedName>
        <fullName evidence="1">Gene Transfer Agent (GTA)</fullName>
    </submittedName>
</protein>
<dbReference type="STRING" id="1675527.AIOL_001533"/>
<keyword evidence="2" id="KW-1185">Reference proteome</keyword>
<name>A0A0J9E404_9RHOB</name>
<dbReference type="InterPro" id="IPR011738">
    <property type="entry name" value="Phage_CHP"/>
</dbReference>
<dbReference type="OrthoDB" id="8478788at2"/>
<dbReference type="PATRIC" id="fig|1675527.3.peg.1626"/>
<dbReference type="Proteomes" id="UP000037178">
    <property type="component" value="Unassembled WGS sequence"/>
</dbReference>
<dbReference type="RefSeq" id="WP_049642442.1">
    <property type="nucleotide sequence ID" value="NZ_LFTY01000002.1"/>
</dbReference>
<dbReference type="CDD" id="cd08054">
    <property type="entry name" value="gp6"/>
    <property type="match status" value="1"/>
</dbReference>
<dbReference type="NCBIfam" id="TIGR02215">
    <property type="entry name" value="phage_chp_gp8"/>
    <property type="match status" value="1"/>
</dbReference>
<evidence type="ECO:0000313" key="1">
    <source>
        <dbReference type="EMBL" id="KMW56579.1"/>
    </source>
</evidence>
<accession>A0A0J9E404</accession>
<dbReference type="InterPro" id="IPR006450">
    <property type="entry name" value="Phage_HK97_gp6-like"/>
</dbReference>